<name>A0A9X2CTS7_9BACI</name>
<evidence type="ECO:0000256" key="4">
    <source>
        <dbReference type="ARBA" id="ARBA00022989"/>
    </source>
</evidence>
<dbReference type="PANTHER" id="PTHR35007:SF1">
    <property type="entry name" value="PILUS ASSEMBLY PROTEIN"/>
    <property type="match status" value="1"/>
</dbReference>
<comment type="caution">
    <text evidence="8">The sequence shown here is derived from an EMBL/GenBank/DDBJ whole genome shotgun (WGS) entry which is preliminary data.</text>
</comment>
<dbReference type="PANTHER" id="PTHR35007">
    <property type="entry name" value="INTEGRAL MEMBRANE PROTEIN-RELATED"/>
    <property type="match status" value="1"/>
</dbReference>
<dbReference type="InterPro" id="IPR018076">
    <property type="entry name" value="T2SS_GspF_dom"/>
</dbReference>
<evidence type="ECO:0000256" key="3">
    <source>
        <dbReference type="ARBA" id="ARBA00022692"/>
    </source>
</evidence>
<evidence type="ECO:0000256" key="2">
    <source>
        <dbReference type="ARBA" id="ARBA00022475"/>
    </source>
</evidence>
<sequence>MKIEILLIAGGAVIITIVAFLLYDKRNKNKAEQVEEVEEEHVEASVAPRNSSIIDYNVYEMKKQEFILYASLAGLVFFAIGFIFYNNLIAALVFSALGLLYPRFQKQILIKKRKTELSRQFQQALFSLSSSLVAGRSIENAFLEVTKDLELLYPDPDTYIIKEFERINRRVANREPIEHAIADFSERAGIDDITNFTDVFVTCKRTGGDLVEVIRRTSNMISEKIEIQQEISVMVAQKKFESRAVSLAPLVMVALLSYTSGEYMAPLYRWADFGPIIMTFCLGIIGLAFYVSQRIMNIKV</sequence>
<keyword evidence="5 6" id="KW-0472">Membrane</keyword>
<reference evidence="8" key="1">
    <citation type="submission" date="2022-02" db="EMBL/GenBank/DDBJ databases">
        <title>Halalkalibacter sp. nov. isolated from Lonar Lake, India.</title>
        <authorList>
            <person name="Joshi A."/>
            <person name="Thite S."/>
            <person name="Lodha T."/>
        </authorList>
    </citation>
    <scope>NUCLEOTIDE SEQUENCE</scope>
    <source>
        <strain evidence="8">MEB205</strain>
    </source>
</reference>
<keyword evidence="2" id="KW-1003">Cell membrane</keyword>
<dbReference type="RefSeq" id="WP_250096903.1">
    <property type="nucleotide sequence ID" value="NZ_JAKRYL010000012.1"/>
</dbReference>
<organism evidence="8 9">
    <name type="scientific">Halalkalibacter alkaliphilus</name>
    <dbReference type="NCBI Taxonomy" id="2917993"/>
    <lineage>
        <taxon>Bacteria</taxon>
        <taxon>Bacillati</taxon>
        <taxon>Bacillota</taxon>
        <taxon>Bacilli</taxon>
        <taxon>Bacillales</taxon>
        <taxon>Bacillaceae</taxon>
        <taxon>Halalkalibacter</taxon>
    </lineage>
</organism>
<dbReference type="EMBL" id="JAKRYL010000012">
    <property type="protein sequence ID" value="MCL7748010.1"/>
    <property type="molecule type" value="Genomic_DNA"/>
</dbReference>
<dbReference type="Proteomes" id="UP001139150">
    <property type="component" value="Unassembled WGS sequence"/>
</dbReference>
<dbReference type="GO" id="GO:0005886">
    <property type="term" value="C:plasma membrane"/>
    <property type="evidence" value="ECO:0007669"/>
    <property type="project" value="UniProtKB-SubCell"/>
</dbReference>
<feature type="transmembrane region" description="Helical" evidence="6">
    <location>
        <begin position="88"/>
        <end position="104"/>
    </location>
</feature>
<evidence type="ECO:0000256" key="6">
    <source>
        <dbReference type="SAM" id="Phobius"/>
    </source>
</evidence>
<evidence type="ECO:0000313" key="9">
    <source>
        <dbReference type="Proteomes" id="UP001139150"/>
    </source>
</evidence>
<dbReference type="Pfam" id="PF00482">
    <property type="entry name" value="T2SSF"/>
    <property type="match status" value="1"/>
</dbReference>
<feature type="transmembrane region" description="Helical" evidence="6">
    <location>
        <begin position="6"/>
        <end position="23"/>
    </location>
</feature>
<feature type="transmembrane region" description="Helical" evidence="6">
    <location>
        <begin position="273"/>
        <end position="291"/>
    </location>
</feature>
<keyword evidence="9" id="KW-1185">Reference proteome</keyword>
<dbReference type="AlphaFoldDB" id="A0A9X2CTS7"/>
<keyword evidence="4 6" id="KW-1133">Transmembrane helix</keyword>
<feature type="transmembrane region" description="Helical" evidence="6">
    <location>
        <begin position="66"/>
        <end position="82"/>
    </location>
</feature>
<evidence type="ECO:0000256" key="5">
    <source>
        <dbReference type="ARBA" id="ARBA00023136"/>
    </source>
</evidence>
<proteinExistence type="predicted"/>
<evidence type="ECO:0000259" key="7">
    <source>
        <dbReference type="Pfam" id="PF00482"/>
    </source>
</evidence>
<gene>
    <name evidence="8" type="ORF">MF646_12840</name>
</gene>
<evidence type="ECO:0000313" key="8">
    <source>
        <dbReference type="EMBL" id="MCL7748010.1"/>
    </source>
</evidence>
<feature type="transmembrane region" description="Helical" evidence="6">
    <location>
        <begin position="244"/>
        <end position="261"/>
    </location>
</feature>
<keyword evidence="3 6" id="KW-0812">Transmembrane</keyword>
<protein>
    <submittedName>
        <fullName evidence="8">Type II secretion system F family protein</fullName>
    </submittedName>
</protein>
<evidence type="ECO:0000256" key="1">
    <source>
        <dbReference type="ARBA" id="ARBA00004651"/>
    </source>
</evidence>
<feature type="domain" description="Type II secretion system protein GspF" evidence="7">
    <location>
        <begin position="127"/>
        <end position="256"/>
    </location>
</feature>
<comment type="subcellular location">
    <subcellularLocation>
        <location evidence="1">Cell membrane</location>
        <topology evidence="1">Multi-pass membrane protein</topology>
    </subcellularLocation>
</comment>
<accession>A0A9X2CTS7</accession>